<dbReference type="HOGENOM" id="CLU_070277_0_0_9"/>
<evidence type="ECO:0000313" key="10">
    <source>
        <dbReference type="Proteomes" id="UP000013981"/>
    </source>
</evidence>
<comment type="caution">
    <text evidence="9">The sequence shown here is derived from an EMBL/GenBank/DDBJ whole genome shotgun (WGS) entry which is preliminary data.</text>
</comment>
<dbReference type="InterPro" id="IPR010619">
    <property type="entry name" value="ThrE-like_N"/>
</dbReference>
<comment type="similarity">
    <text evidence="6">Belongs to the ThrE exporter (TC 2.A.79) family.</text>
</comment>
<dbReference type="EMBL" id="AQOB01000002">
    <property type="protein sequence ID" value="EOQ39788.1"/>
    <property type="molecule type" value="Genomic_DNA"/>
</dbReference>
<feature type="transmembrane region" description="Helical" evidence="7">
    <location>
        <begin position="173"/>
        <end position="191"/>
    </location>
</feature>
<gene>
    <name evidence="9" type="ORF">HMPREF1526_00484</name>
</gene>
<keyword evidence="10" id="KW-1185">Reference proteome</keyword>
<dbReference type="PATRIC" id="fig|1203606.4.peg.455"/>
<evidence type="ECO:0000256" key="2">
    <source>
        <dbReference type="ARBA" id="ARBA00022475"/>
    </source>
</evidence>
<organism evidence="9 10">
    <name type="scientific">Butyricicoccus pullicaecorum 1.2</name>
    <dbReference type="NCBI Taxonomy" id="1203606"/>
    <lineage>
        <taxon>Bacteria</taxon>
        <taxon>Bacillati</taxon>
        <taxon>Bacillota</taxon>
        <taxon>Clostridia</taxon>
        <taxon>Eubacteriales</taxon>
        <taxon>Butyricicoccaceae</taxon>
        <taxon>Butyricicoccus</taxon>
    </lineage>
</organism>
<accession>R8W4I6</accession>
<dbReference type="GO" id="GO:0015744">
    <property type="term" value="P:succinate transport"/>
    <property type="evidence" value="ECO:0007669"/>
    <property type="project" value="TreeGrafter"/>
</dbReference>
<reference evidence="9 10" key="1">
    <citation type="submission" date="2013-01" db="EMBL/GenBank/DDBJ databases">
        <title>The Genome Sequence of Butyricicoccus pullicaecorum 1.2.</title>
        <authorList>
            <consortium name="The Broad Institute Genome Sequencing Platform"/>
            <person name="Earl A."/>
            <person name="Ward D."/>
            <person name="Feldgarden M."/>
            <person name="Gevers D."/>
            <person name="Van Immerseel F."/>
            <person name="Eeckhaut V."/>
            <person name="Walker B."/>
            <person name="Young S.K."/>
            <person name="Zeng Q."/>
            <person name="Gargeya S."/>
            <person name="Fitzgerald M."/>
            <person name="Haas B."/>
            <person name="Abouelleil A."/>
            <person name="Alvarado L."/>
            <person name="Arachchi H.M."/>
            <person name="Berlin A.M."/>
            <person name="Chapman S.B."/>
            <person name="Dewar J."/>
            <person name="Goldberg J."/>
            <person name="Griggs A."/>
            <person name="Gujja S."/>
            <person name="Hansen M."/>
            <person name="Howarth C."/>
            <person name="Imamovic A."/>
            <person name="Larimer J."/>
            <person name="McCowan C."/>
            <person name="Murphy C."/>
            <person name="Neiman D."/>
            <person name="Pearson M."/>
            <person name="Priest M."/>
            <person name="Roberts A."/>
            <person name="Saif S."/>
            <person name="Shea T."/>
            <person name="Sisk P."/>
            <person name="Sykes S."/>
            <person name="Wortman J."/>
            <person name="Nusbaum C."/>
            <person name="Birren B."/>
        </authorList>
    </citation>
    <scope>NUCLEOTIDE SEQUENCE [LARGE SCALE GENOMIC DNA]</scope>
    <source>
        <strain evidence="9 10">1.2</strain>
    </source>
</reference>
<dbReference type="Pfam" id="PF06738">
    <property type="entry name" value="ThrE"/>
    <property type="match status" value="1"/>
</dbReference>
<evidence type="ECO:0000259" key="8">
    <source>
        <dbReference type="Pfam" id="PF06738"/>
    </source>
</evidence>
<evidence type="ECO:0000313" key="9">
    <source>
        <dbReference type="EMBL" id="EOQ39788.1"/>
    </source>
</evidence>
<feature type="transmembrane region" description="Helical" evidence="7">
    <location>
        <begin position="121"/>
        <end position="138"/>
    </location>
</feature>
<proteinExistence type="inferred from homology"/>
<comment type="subcellular location">
    <subcellularLocation>
        <location evidence="1">Cell membrane</location>
        <topology evidence="1">Multi-pass membrane protein</topology>
    </subcellularLocation>
</comment>
<dbReference type="GO" id="GO:0005886">
    <property type="term" value="C:plasma membrane"/>
    <property type="evidence" value="ECO:0007669"/>
    <property type="project" value="UniProtKB-SubCell"/>
</dbReference>
<evidence type="ECO:0000256" key="4">
    <source>
        <dbReference type="ARBA" id="ARBA00022989"/>
    </source>
</evidence>
<dbReference type="RefSeq" id="WP_016146691.1">
    <property type="nucleotide sequence ID" value="NZ_KB976103.1"/>
</dbReference>
<dbReference type="PANTHER" id="PTHR34390">
    <property type="entry name" value="UPF0442 PROTEIN YJJB-RELATED"/>
    <property type="match status" value="1"/>
</dbReference>
<evidence type="ECO:0000256" key="3">
    <source>
        <dbReference type="ARBA" id="ARBA00022692"/>
    </source>
</evidence>
<keyword evidence="2" id="KW-1003">Cell membrane</keyword>
<protein>
    <recommendedName>
        <fullName evidence="8">Threonine/serine exporter-like N-terminal domain-containing protein</fullName>
    </recommendedName>
</protein>
<evidence type="ECO:0000256" key="7">
    <source>
        <dbReference type="SAM" id="Phobius"/>
    </source>
</evidence>
<feature type="domain" description="Threonine/serine exporter-like N-terminal" evidence="8">
    <location>
        <begin position="14"/>
        <end position="248"/>
    </location>
</feature>
<keyword evidence="5 7" id="KW-0472">Membrane</keyword>
<name>R8W4I6_9FIRM</name>
<dbReference type="InterPro" id="IPR050539">
    <property type="entry name" value="ThrE_Dicarb/AminoAcid_Exp"/>
</dbReference>
<dbReference type="OrthoDB" id="9813917at2"/>
<dbReference type="Proteomes" id="UP000013981">
    <property type="component" value="Unassembled WGS sequence"/>
</dbReference>
<evidence type="ECO:0000256" key="1">
    <source>
        <dbReference type="ARBA" id="ARBA00004651"/>
    </source>
</evidence>
<evidence type="ECO:0000256" key="5">
    <source>
        <dbReference type="ARBA" id="ARBA00023136"/>
    </source>
</evidence>
<feature type="transmembrane region" description="Helical" evidence="7">
    <location>
        <begin position="197"/>
        <end position="213"/>
    </location>
</feature>
<keyword evidence="3 7" id="KW-0812">Transmembrane</keyword>
<feature type="transmembrane region" description="Helical" evidence="7">
    <location>
        <begin position="234"/>
        <end position="255"/>
    </location>
</feature>
<keyword evidence="4 7" id="KW-1133">Transmembrane helix</keyword>
<dbReference type="PANTHER" id="PTHR34390:SF2">
    <property type="entry name" value="SUCCINATE TRANSPORTER SUBUNIT YJJP-RELATED"/>
    <property type="match status" value="1"/>
</dbReference>
<dbReference type="eggNOG" id="COG2966">
    <property type="taxonomic scope" value="Bacteria"/>
</dbReference>
<dbReference type="AlphaFoldDB" id="R8W4I6"/>
<dbReference type="GO" id="GO:0022857">
    <property type="term" value="F:transmembrane transporter activity"/>
    <property type="evidence" value="ECO:0007669"/>
    <property type="project" value="InterPro"/>
</dbReference>
<sequence>MITCMTSAELLSCALLLGRRLLECGAEIYRVEESIERMCLSYGAQSADVYAVPTAIIATIRIDEEEILTQTSRIKQRGTDLDKVAALNGLCRAVCTCPVSYGQFQKDMQQIEARPQYSKQVQYFACGGVAAFFTLLFGGSFTEGLLAFIIGFLLQILVSYTERLYMHALFTNLLGGVWISLAALLGIAVGFGHNYDVVIIGSIMPLVPGLLMTNSIRDMIAGDFMAGISRFSEALLIAAGIAAGAAIPLGMRTLLLGVF</sequence>
<evidence type="ECO:0000256" key="6">
    <source>
        <dbReference type="ARBA" id="ARBA00034125"/>
    </source>
</evidence>